<keyword evidence="3 10" id="KW-0444">Lipid biosynthesis</keyword>
<evidence type="ECO:0000256" key="4">
    <source>
        <dbReference type="ARBA" id="ARBA00022679"/>
    </source>
</evidence>
<dbReference type="GO" id="GO:0005737">
    <property type="term" value="C:cytoplasm"/>
    <property type="evidence" value="ECO:0007669"/>
    <property type="project" value="UniProtKB-SubCell"/>
</dbReference>
<dbReference type="AlphaFoldDB" id="A0A9D1SED7"/>
<reference evidence="11" key="2">
    <citation type="journal article" date="2021" name="PeerJ">
        <title>Extensive microbial diversity within the chicken gut microbiome revealed by metagenomics and culture.</title>
        <authorList>
            <person name="Gilroy R."/>
            <person name="Ravi A."/>
            <person name="Getino M."/>
            <person name="Pursley I."/>
            <person name="Horton D.L."/>
            <person name="Alikhan N.F."/>
            <person name="Baker D."/>
            <person name="Gharbi K."/>
            <person name="Hall N."/>
            <person name="Watson M."/>
            <person name="Adriaenssens E.M."/>
            <person name="Foster-Nyarko E."/>
            <person name="Jarju S."/>
            <person name="Secka A."/>
            <person name="Antonio M."/>
            <person name="Oren A."/>
            <person name="Chaudhuri R.R."/>
            <person name="La Ragione R."/>
            <person name="Hildebrand F."/>
            <person name="Pallen M.J."/>
        </authorList>
    </citation>
    <scope>NUCLEOTIDE SEQUENCE</scope>
    <source>
        <strain evidence="11">USAMLcec3-3695</strain>
    </source>
</reference>
<evidence type="ECO:0000256" key="10">
    <source>
        <dbReference type="HAMAP-Rule" id="MF_00019"/>
    </source>
</evidence>
<dbReference type="SUPFAM" id="SSF53659">
    <property type="entry name" value="Isocitrate/Isopropylmalate dehydrogenase-like"/>
    <property type="match status" value="1"/>
</dbReference>
<dbReference type="PIRSF" id="PIRSF002465">
    <property type="entry name" value="Phsphlp_syn_PlsX"/>
    <property type="match status" value="1"/>
</dbReference>
<sequence>MKIIIDAMGGDHAPQAPVEAAARAVDELGIDIVLVGDTPVIEKELAKYKYTKERITIAHAPEVISNHEEPAKAVRKKKGASVVVAAGMLKRGEGDAMLSMGNTGALLSAGLLIVGRIKGIIRPALATILPTAKGPKILIDAGANTNCKPENLVQFGIMGSVYMENVHGLSSPTVGIISNGEEEGKGDELTKKTYPLMKKAPFDFIGNIEGRDVMEGTADVMVCDGFVGNVILKTVEGMGHVIGSMVKQLFTKNLKTKIGALFVMDGVKDFKKMMDYREYGGAPLLGTKRPVIKGHGSSDALAVFSAIRQAERFVSTDVINCIAEKIKYDVMEENDNA</sequence>
<evidence type="ECO:0000256" key="5">
    <source>
        <dbReference type="ARBA" id="ARBA00023098"/>
    </source>
</evidence>
<dbReference type="NCBIfam" id="TIGR00182">
    <property type="entry name" value="plsX"/>
    <property type="match status" value="1"/>
</dbReference>
<comment type="caution">
    <text evidence="11">The sequence shown here is derived from an EMBL/GenBank/DDBJ whole genome shotgun (WGS) entry which is preliminary data.</text>
</comment>
<dbReference type="GO" id="GO:0006633">
    <property type="term" value="P:fatty acid biosynthetic process"/>
    <property type="evidence" value="ECO:0007669"/>
    <property type="project" value="UniProtKB-UniRule"/>
</dbReference>
<evidence type="ECO:0000313" key="11">
    <source>
        <dbReference type="EMBL" id="HIU57021.1"/>
    </source>
</evidence>
<proteinExistence type="inferred from homology"/>
<evidence type="ECO:0000256" key="1">
    <source>
        <dbReference type="ARBA" id="ARBA00001232"/>
    </source>
</evidence>
<keyword evidence="11" id="KW-0012">Acyltransferase</keyword>
<dbReference type="GO" id="GO:0008654">
    <property type="term" value="P:phospholipid biosynthetic process"/>
    <property type="evidence" value="ECO:0007669"/>
    <property type="project" value="UniProtKB-KW"/>
</dbReference>
<evidence type="ECO:0000256" key="7">
    <source>
        <dbReference type="ARBA" id="ARBA00023264"/>
    </source>
</evidence>
<evidence type="ECO:0000313" key="12">
    <source>
        <dbReference type="Proteomes" id="UP000824109"/>
    </source>
</evidence>
<evidence type="ECO:0000256" key="2">
    <source>
        <dbReference type="ARBA" id="ARBA00022490"/>
    </source>
</evidence>
<keyword evidence="5 10" id="KW-0443">Lipid metabolism</keyword>
<comment type="function">
    <text evidence="10">Catalyzes the reversible formation of acyl-phosphate (acyl-PO(4)) from acyl-[acyl-carrier-protein] (acyl-ACP). This enzyme utilizes acyl-ACP as fatty acyl donor, but not acyl-CoA.</text>
</comment>
<gene>
    <name evidence="10 11" type="primary">plsX</name>
    <name evidence="11" type="ORF">IAA61_04305</name>
</gene>
<organism evidence="11 12">
    <name type="scientific">Candidatus Ornithomonoglobus merdipullorum</name>
    <dbReference type="NCBI Taxonomy" id="2840895"/>
    <lineage>
        <taxon>Bacteria</taxon>
        <taxon>Bacillati</taxon>
        <taxon>Bacillota</taxon>
        <taxon>Clostridia</taxon>
        <taxon>Candidatus Ornithomonoglobus</taxon>
    </lineage>
</organism>
<name>A0A9D1SED7_9FIRM</name>
<evidence type="ECO:0000256" key="9">
    <source>
        <dbReference type="ARBA" id="ARBA00046608"/>
    </source>
</evidence>
<dbReference type="Gene3D" id="3.40.718.10">
    <property type="entry name" value="Isopropylmalate Dehydrogenase"/>
    <property type="match status" value="1"/>
</dbReference>
<evidence type="ECO:0000256" key="6">
    <source>
        <dbReference type="ARBA" id="ARBA00023209"/>
    </source>
</evidence>
<dbReference type="PANTHER" id="PTHR30100">
    <property type="entry name" value="FATTY ACID/PHOSPHOLIPID SYNTHESIS PROTEIN PLSX"/>
    <property type="match status" value="1"/>
</dbReference>
<keyword evidence="4 10" id="KW-0808">Transferase</keyword>
<dbReference type="PANTHER" id="PTHR30100:SF1">
    <property type="entry name" value="PHOSPHATE ACYLTRANSFERASE"/>
    <property type="match status" value="1"/>
</dbReference>
<evidence type="ECO:0000256" key="3">
    <source>
        <dbReference type="ARBA" id="ARBA00022516"/>
    </source>
</evidence>
<dbReference type="GO" id="GO:0043811">
    <property type="term" value="F:phosphate:acyl-[acyl carrier protein] acyltransferase activity"/>
    <property type="evidence" value="ECO:0007669"/>
    <property type="project" value="UniProtKB-UniRule"/>
</dbReference>
<comment type="pathway">
    <text evidence="10">Lipid metabolism; phospholipid metabolism.</text>
</comment>
<comment type="catalytic activity">
    <reaction evidence="1 10">
        <text>a fatty acyl-[ACP] + phosphate = an acyl phosphate + holo-[ACP]</text>
        <dbReference type="Rhea" id="RHEA:42292"/>
        <dbReference type="Rhea" id="RHEA-COMP:9685"/>
        <dbReference type="Rhea" id="RHEA-COMP:14125"/>
        <dbReference type="ChEBI" id="CHEBI:43474"/>
        <dbReference type="ChEBI" id="CHEBI:59918"/>
        <dbReference type="ChEBI" id="CHEBI:64479"/>
        <dbReference type="ChEBI" id="CHEBI:138651"/>
        <dbReference type="EC" id="2.3.1.274"/>
    </reaction>
</comment>
<dbReference type="InterPro" id="IPR003664">
    <property type="entry name" value="FA_synthesis"/>
</dbReference>
<accession>A0A9D1SED7</accession>
<keyword evidence="6 10" id="KW-0594">Phospholipid biosynthesis</keyword>
<protein>
    <recommendedName>
        <fullName evidence="8 10">Phosphate acyltransferase</fullName>
        <ecNumber evidence="8 10">2.3.1.274</ecNumber>
    </recommendedName>
    <alternativeName>
        <fullName evidence="10">Acyl-ACP phosphotransacylase</fullName>
    </alternativeName>
    <alternativeName>
        <fullName evidence="10">Acyl-[acyl-carrier-protein]--phosphate acyltransferase</fullName>
    </alternativeName>
    <alternativeName>
        <fullName evidence="10">Phosphate-acyl-ACP acyltransferase</fullName>
    </alternativeName>
</protein>
<dbReference type="EC" id="2.3.1.274" evidence="8 10"/>
<dbReference type="HAMAP" id="MF_00019">
    <property type="entry name" value="PlsX"/>
    <property type="match status" value="1"/>
</dbReference>
<dbReference type="EMBL" id="DVNB01000046">
    <property type="protein sequence ID" value="HIU57021.1"/>
    <property type="molecule type" value="Genomic_DNA"/>
</dbReference>
<keyword evidence="7 10" id="KW-1208">Phospholipid metabolism</keyword>
<evidence type="ECO:0000256" key="8">
    <source>
        <dbReference type="ARBA" id="ARBA00024069"/>
    </source>
</evidence>
<dbReference type="Proteomes" id="UP000824109">
    <property type="component" value="Unassembled WGS sequence"/>
</dbReference>
<dbReference type="Pfam" id="PF02504">
    <property type="entry name" value="FA_synthesis"/>
    <property type="match status" value="1"/>
</dbReference>
<keyword evidence="2 10" id="KW-0963">Cytoplasm</keyword>
<dbReference type="InterPro" id="IPR012281">
    <property type="entry name" value="Phospholipid_synth_PlsX-like"/>
</dbReference>
<comment type="similarity">
    <text evidence="10">Belongs to the PlsX family.</text>
</comment>
<comment type="subunit">
    <text evidence="9 10">Homodimer. Probably interacts with PlsY.</text>
</comment>
<reference evidence="11" key="1">
    <citation type="submission" date="2020-10" db="EMBL/GenBank/DDBJ databases">
        <authorList>
            <person name="Gilroy R."/>
        </authorList>
    </citation>
    <scope>NUCLEOTIDE SEQUENCE</scope>
    <source>
        <strain evidence="11">USAMLcec3-3695</strain>
    </source>
</reference>
<comment type="subcellular location">
    <subcellularLocation>
        <location evidence="10">Cytoplasm</location>
    </subcellularLocation>
    <text evidence="10">Associated with the membrane possibly through PlsY.</text>
</comment>